<protein>
    <submittedName>
        <fullName evidence="2">Branched-subunit amino acid transport protein</fullName>
    </submittedName>
</protein>
<dbReference type="OrthoDB" id="9811308at2"/>
<dbReference type="InterPro" id="IPR008407">
    <property type="entry name" value="Brnchd-chn_aa_trnsp_AzlD"/>
</dbReference>
<sequence length="99" mass="10724">MKLYITILLMAIVTYVPRVLPMVQLNDKTLSPKVAKFLSYIPFAALGALIFPDILYSTSHVLSAAAGTILAIVAASCKINIVWVIVAGIMGVYLIELML</sequence>
<dbReference type="RefSeq" id="WP_132283278.1">
    <property type="nucleotide sequence ID" value="NZ_SMGQ01000017.1"/>
</dbReference>
<comment type="caution">
    <text evidence="2">The sequence shown here is derived from an EMBL/GenBank/DDBJ whole genome shotgun (WGS) entry which is preliminary data.</text>
</comment>
<name>A0A4R1M9B8_9FIRM</name>
<dbReference type="Proteomes" id="UP000294545">
    <property type="component" value="Unassembled WGS sequence"/>
</dbReference>
<dbReference type="AlphaFoldDB" id="A0A4R1M9B8"/>
<gene>
    <name evidence="2" type="ORF">EDC19_2617</name>
</gene>
<feature type="transmembrane region" description="Helical" evidence="1">
    <location>
        <begin position="37"/>
        <end position="56"/>
    </location>
</feature>
<organism evidence="2 3">
    <name type="scientific">Natranaerovirga hydrolytica</name>
    <dbReference type="NCBI Taxonomy" id="680378"/>
    <lineage>
        <taxon>Bacteria</taxon>
        <taxon>Bacillati</taxon>
        <taxon>Bacillota</taxon>
        <taxon>Clostridia</taxon>
        <taxon>Lachnospirales</taxon>
        <taxon>Natranaerovirgaceae</taxon>
        <taxon>Natranaerovirga</taxon>
    </lineage>
</organism>
<proteinExistence type="predicted"/>
<keyword evidence="3" id="KW-1185">Reference proteome</keyword>
<dbReference type="EMBL" id="SMGQ01000017">
    <property type="protein sequence ID" value="TCK87970.1"/>
    <property type="molecule type" value="Genomic_DNA"/>
</dbReference>
<evidence type="ECO:0000313" key="3">
    <source>
        <dbReference type="Proteomes" id="UP000294545"/>
    </source>
</evidence>
<reference evidence="2 3" key="1">
    <citation type="submission" date="2019-03" db="EMBL/GenBank/DDBJ databases">
        <title>Genomic Encyclopedia of Type Strains, Phase IV (KMG-IV): sequencing the most valuable type-strain genomes for metagenomic binning, comparative biology and taxonomic classification.</title>
        <authorList>
            <person name="Goeker M."/>
        </authorList>
    </citation>
    <scope>NUCLEOTIDE SEQUENCE [LARGE SCALE GENOMIC DNA]</scope>
    <source>
        <strain evidence="2 3">DSM 24176</strain>
    </source>
</reference>
<dbReference type="Pfam" id="PF05437">
    <property type="entry name" value="AzlD"/>
    <property type="match status" value="1"/>
</dbReference>
<keyword evidence="1" id="KW-1133">Transmembrane helix</keyword>
<keyword evidence="1" id="KW-0812">Transmembrane</keyword>
<accession>A0A4R1M9B8</accession>
<evidence type="ECO:0000256" key="1">
    <source>
        <dbReference type="SAM" id="Phobius"/>
    </source>
</evidence>
<keyword evidence="1" id="KW-0472">Membrane</keyword>
<feature type="transmembrane region" description="Helical" evidence="1">
    <location>
        <begin position="68"/>
        <end position="95"/>
    </location>
</feature>
<evidence type="ECO:0000313" key="2">
    <source>
        <dbReference type="EMBL" id="TCK87970.1"/>
    </source>
</evidence>